<reference evidence="1 2" key="1">
    <citation type="submission" date="2018-11" db="EMBL/GenBank/DDBJ databases">
        <authorList>
            <consortium name="Pathogen Informatics"/>
        </authorList>
    </citation>
    <scope>NUCLEOTIDE SEQUENCE [LARGE SCALE GENOMIC DNA]</scope>
</reference>
<protein>
    <submittedName>
        <fullName evidence="1">Uncharacterized protein</fullName>
    </submittedName>
</protein>
<proteinExistence type="predicted"/>
<dbReference type="InParanoid" id="A0A3P7DC14"/>
<dbReference type="EMBL" id="UYWW01000129">
    <property type="protein sequence ID" value="VDM07400.1"/>
    <property type="molecule type" value="Genomic_DNA"/>
</dbReference>
<dbReference type="AlphaFoldDB" id="A0A3P7DC14"/>
<keyword evidence="2" id="KW-1185">Reference proteome</keyword>
<evidence type="ECO:0000313" key="1">
    <source>
        <dbReference type="EMBL" id="VDM07400.1"/>
    </source>
</evidence>
<evidence type="ECO:0000313" key="2">
    <source>
        <dbReference type="Proteomes" id="UP000270924"/>
    </source>
</evidence>
<gene>
    <name evidence="1" type="ORF">WBA_LOCUS786</name>
</gene>
<sequence length="117" mass="12441">MLYSCSEMVVASFRFAALEMSQTKQTTSSSGTAQRVNELSSELLMEENIQNPNGVLQTNVMNGVTNRIRESSETSSHNTALSFVSGPTFTAGSVPSVTLQGSPATYIPIQVGSSLSE</sequence>
<dbReference type="Proteomes" id="UP000270924">
    <property type="component" value="Unassembled WGS sequence"/>
</dbReference>
<accession>A0A3P7DC14</accession>
<organism evidence="1 2">
    <name type="scientific">Wuchereria bancrofti</name>
    <dbReference type="NCBI Taxonomy" id="6293"/>
    <lineage>
        <taxon>Eukaryota</taxon>
        <taxon>Metazoa</taxon>
        <taxon>Ecdysozoa</taxon>
        <taxon>Nematoda</taxon>
        <taxon>Chromadorea</taxon>
        <taxon>Rhabditida</taxon>
        <taxon>Spirurina</taxon>
        <taxon>Spiruromorpha</taxon>
        <taxon>Filarioidea</taxon>
        <taxon>Onchocercidae</taxon>
        <taxon>Wuchereria</taxon>
    </lineage>
</organism>
<name>A0A3P7DC14_WUCBA</name>